<gene>
    <name evidence="2" type="ORF">L1785_22125</name>
</gene>
<evidence type="ECO:0000259" key="1">
    <source>
        <dbReference type="Pfam" id="PF21831"/>
    </source>
</evidence>
<feature type="domain" description="DUF6891" evidence="1">
    <location>
        <begin position="12"/>
        <end position="192"/>
    </location>
</feature>
<organism evidence="2 3">
    <name type="scientific">Antribacter soli</name>
    <dbReference type="NCBI Taxonomy" id="2910976"/>
    <lineage>
        <taxon>Bacteria</taxon>
        <taxon>Bacillati</taxon>
        <taxon>Actinomycetota</taxon>
        <taxon>Actinomycetes</taxon>
        <taxon>Micrococcales</taxon>
        <taxon>Promicromonosporaceae</taxon>
        <taxon>Antribacter</taxon>
    </lineage>
</organism>
<sequence>MTDVDVVPASDDELEYVRGQVRAMVRAGFTSFDQVLQAADEMLEPDTAVSLRAVATAAVRQEWEARVAEQASWTDEGDYTALAAAFADLESQLVVARMCFTCCNTCGATEIHDEVDPDGASPVGYTFFHSQEADRLADTRTDLYLSFGGFADTRSEVVGELVTATIARHGFEVEWNGDAGAKVRVRVTDWRKGLPGETPLAAPARLRARPERGEVSLDPTPYELLVFLHRVRRGWEQFFIVEDTTKADWFVQTTLVGDGPGFVVEYRDGVTSALYHATGLTLDLAHRIVTGWTTDADGWRDLTDWTRIDL</sequence>
<evidence type="ECO:0000313" key="2">
    <source>
        <dbReference type="EMBL" id="MCF4123663.1"/>
    </source>
</evidence>
<dbReference type="InterPro" id="IPR054186">
    <property type="entry name" value="DUF6891"/>
</dbReference>
<name>A0AA41QHM6_9MICO</name>
<dbReference type="EMBL" id="JAKGSG010000066">
    <property type="protein sequence ID" value="MCF4123663.1"/>
    <property type="molecule type" value="Genomic_DNA"/>
</dbReference>
<dbReference type="RefSeq" id="WP_236091414.1">
    <property type="nucleotide sequence ID" value="NZ_JAKGSG010000066.1"/>
</dbReference>
<dbReference type="AlphaFoldDB" id="A0AA41QHM6"/>
<keyword evidence="3" id="KW-1185">Reference proteome</keyword>
<accession>A0AA41QHM6</accession>
<protein>
    <recommendedName>
        <fullName evidence="1">DUF6891 domain-containing protein</fullName>
    </recommendedName>
</protein>
<dbReference type="Pfam" id="PF21831">
    <property type="entry name" value="DUF6891"/>
    <property type="match status" value="1"/>
</dbReference>
<reference evidence="2" key="1">
    <citation type="submission" date="2022-01" db="EMBL/GenBank/DDBJ databases">
        <title>Antribacter sp. nov., isolated from Guizhou of China.</title>
        <authorList>
            <person name="Chengliang C."/>
            <person name="Ya Z."/>
        </authorList>
    </citation>
    <scope>NUCLEOTIDE SEQUENCE</scope>
    <source>
        <strain evidence="2">KLBMP 9083</strain>
    </source>
</reference>
<dbReference type="Proteomes" id="UP001165405">
    <property type="component" value="Unassembled WGS sequence"/>
</dbReference>
<evidence type="ECO:0000313" key="3">
    <source>
        <dbReference type="Proteomes" id="UP001165405"/>
    </source>
</evidence>
<comment type="caution">
    <text evidence="2">The sequence shown here is derived from an EMBL/GenBank/DDBJ whole genome shotgun (WGS) entry which is preliminary data.</text>
</comment>
<proteinExistence type="predicted"/>